<accession>A0A507FB36</accession>
<dbReference type="Proteomes" id="UP000320333">
    <property type="component" value="Unassembled WGS sequence"/>
</dbReference>
<comment type="caution">
    <text evidence="3">The sequence shown here is derived from an EMBL/GenBank/DDBJ whole genome shotgun (WGS) entry which is preliminary data.</text>
</comment>
<evidence type="ECO:0000313" key="3">
    <source>
        <dbReference type="EMBL" id="TPX73483.1"/>
    </source>
</evidence>
<proteinExistence type="predicted"/>
<dbReference type="OrthoDB" id="10256467at2759"/>
<keyword evidence="4" id="KW-1185">Reference proteome</keyword>
<organism evidence="3 4">
    <name type="scientific">Chytriomyces confervae</name>
    <dbReference type="NCBI Taxonomy" id="246404"/>
    <lineage>
        <taxon>Eukaryota</taxon>
        <taxon>Fungi</taxon>
        <taxon>Fungi incertae sedis</taxon>
        <taxon>Chytridiomycota</taxon>
        <taxon>Chytridiomycota incertae sedis</taxon>
        <taxon>Chytridiomycetes</taxon>
        <taxon>Chytridiales</taxon>
        <taxon>Chytriomycetaceae</taxon>
        <taxon>Chytriomyces</taxon>
    </lineage>
</organism>
<feature type="region of interest" description="Disordered" evidence="2">
    <location>
        <begin position="570"/>
        <end position="596"/>
    </location>
</feature>
<reference evidence="3 4" key="1">
    <citation type="journal article" date="2019" name="Sci. Rep.">
        <title>Comparative genomics of chytrid fungi reveal insights into the obligate biotrophic and pathogenic lifestyle of Synchytrium endobioticum.</title>
        <authorList>
            <person name="van de Vossenberg B.T.L.H."/>
            <person name="Warris S."/>
            <person name="Nguyen H.D.T."/>
            <person name="van Gent-Pelzer M.P.E."/>
            <person name="Joly D.L."/>
            <person name="van de Geest H.C."/>
            <person name="Bonants P.J.M."/>
            <person name="Smith D.S."/>
            <person name="Levesque C.A."/>
            <person name="van der Lee T.A.J."/>
        </authorList>
    </citation>
    <scope>NUCLEOTIDE SEQUENCE [LARGE SCALE GENOMIC DNA]</scope>
    <source>
        <strain evidence="3 4">CBS 675.73</strain>
    </source>
</reference>
<sequence length="639" mass="72083">MEQPSYVPVTVNSSALITDCRPLPEDIATLDDCDTGCEYCGVSYLLLSKYNRIVAHVSKLEKELETLKMYAVDHPLLLASHAALEQSFKESVDANSSLSEDLAHQKDECGQAIRGMHELQLRYTRLTHDYETLITRNTWMDDSLKSQIRSLVRSLAFWKDDVVSLKEQLFDLRNAYVEDWRPSFEDAIANVSMDIMVAVPAMIETQVQAKVSKIAALTKEKMLSMEEEIADLKDEISESNRQCALLSEQMQEATRQFDECLNSQKTESESSSARVEEEIKSLKSTIHDLEHSIQCLKSQKLELEHALNHEKTLSLSTTASMKCLIQEKESELRALNASFENERKAMEQGGNTAVGKVNRALAQKDVEIHKLNGIVTEQKSTIEKMKEERGLTIEAHQSRIKQLQDKYQEMLKEAGDKKEKDIKSDAFEMDLKAKFEAEKIELLTVQKANFQKQLSELQAKLQSQIDAARITRDQAVSDSKRKIGKLEEESQLKLDKLKSENDQLKTRIVALELKAAEPQHVPESAPNGLQAGKLASEISRRDAEIAFLKETIKMECEERMQLMTRLDSVQRGVGLKQPPQRSVQQAESSDESADTKVRLEQALNAVSHEAAPTAYQKLMAMAAVKKGAKLKQAAKKNQI</sequence>
<evidence type="ECO:0000313" key="4">
    <source>
        <dbReference type="Proteomes" id="UP000320333"/>
    </source>
</evidence>
<dbReference type="AlphaFoldDB" id="A0A507FB36"/>
<keyword evidence="1" id="KW-0175">Coiled coil</keyword>
<dbReference type="PANTHER" id="PTHR34251:SF1">
    <property type="entry name" value="LEUCINE, GLUTAMATE AND LYSINE RICH 1"/>
    <property type="match status" value="1"/>
</dbReference>
<dbReference type="PANTHER" id="PTHR34251">
    <property type="entry name" value="LEUCINE-, GLUTAMATE- AND LYSINE-RICH PROTEIN 1"/>
    <property type="match status" value="1"/>
</dbReference>
<feature type="coiled-coil region" evidence="1">
    <location>
        <begin position="215"/>
        <end position="345"/>
    </location>
</feature>
<evidence type="ECO:0000256" key="2">
    <source>
        <dbReference type="SAM" id="MobiDB-lite"/>
    </source>
</evidence>
<dbReference type="InterPro" id="IPR038799">
    <property type="entry name" value="LEKR1"/>
</dbReference>
<evidence type="ECO:0000256" key="1">
    <source>
        <dbReference type="SAM" id="Coils"/>
    </source>
</evidence>
<gene>
    <name evidence="3" type="ORF">CcCBS67573_g05246</name>
</gene>
<protein>
    <submittedName>
        <fullName evidence="3">Uncharacterized protein</fullName>
    </submittedName>
</protein>
<dbReference type="EMBL" id="QEAP01000183">
    <property type="protein sequence ID" value="TPX73483.1"/>
    <property type="molecule type" value="Genomic_DNA"/>
</dbReference>
<name>A0A507FB36_9FUNG</name>
<feature type="coiled-coil region" evidence="1">
    <location>
        <begin position="393"/>
        <end position="514"/>
    </location>
</feature>